<evidence type="ECO:0000256" key="1">
    <source>
        <dbReference type="ARBA" id="ARBA00001913"/>
    </source>
</evidence>
<keyword evidence="6 19" id="KW-0479">Metal-binding</keyword>
<accession>A0A0P5F668</accession>
<reference evidence="22 23" key="1">
    <citation type="submission" date="2016-03" db="EMBL/GenBank/DDBJ databases">
        <title>EvidentialGene: Evidence-directed Construction of Genes on Genomes.</title>
        <authorList>
            <person name="Gilbert D.G."/>
            <person name="Choi J.-H."/>
            <person name="Mockaitis K."/>
            <person name="Colbourne J."/>
            <person name="Pfrender M."/>
        </authorList>
    </citation>
    <scope>NUCLEOTIDE SEQUENCE [LARGE SCALE GENOMIC DNA]</scope>
    <source>
        <strain evidence="22 23">Xinb3</strain>
        <tissue evidence="22">Complete organism</tissue>
    </source>
</reference>
<evidence type="ECO:0000256" key="11">
    <source>
        <dbReference type="ARBA" id="ARBA00022989"/>
    </source>
</evidence>
<dbReference type="PRINTS" id="PR00747">
    <property type="entry name" value="GLYHDRLASE47"/>
</dbReference>
<dbReference type="STRING" id="35525.A0A0P5F668"/>
<feature type="binding site" evidence="19">
    <location>
        <position position="603"/>
    </location>
    <ligand>
        <name>Ca(2+)</name>
        <dbReference type="ChEBI" id="CHEBI:29108"/>
    </ligand>
</feature>
<dbReference type="GO" id="GO:0010498">
    <property type="term" value="P:proteasomal protein catabolic process"/>
    <property type="evidence" value="ECO:0007669"/>
    <property type="project" value="UniProtKB-ARBA"/>
</dbReference>
<keyword evidence="7 21" id="KW-0378">Hydrolase</keyword>
<evidence type="ECO:0000256" key="19">
    <source>
        <dbReference type="PIRSR" id="PIRSR601382-2"/>
    </source>
</evidence>
<keyword evidence="11" id="KW-1133">Transmembrane helix</keyword>
<keyword evidence="10" id="KW-0735">Signal-anchor</keyword>
<dbReference type="InterPro" id="IPR050749">
    <property type="entry name" value="Glycosyl_Hydrolase_47"/>
</dbReference>
<keyword evidence="12" id="KW-0472">Membrane</keyword>
<comment type="subcellular location">
    <subcellularLocation>
        <location evidence="2">Endoplasmic reticulum membrane</location>
        <topology evidence="2">Single-pass type II membrane protein</topology>
    </subcellularLocation>
</comment>
<keyword evidence="14 21" id="KW-0326">Glycosidase</keyword>
<comment type="function">
    <text evidence="17">Involved in glycoprotein quality control targeting of misfolded glycoproteins for degradation. It primarily trims a single alpha-1,2-linked mannose residue from Man(9)GlcNAc(2) to produce Man(8)GlcNAc(2), but at high enzyme concentrations, as found in the ER quality control compartment (ERQC), it further trims the carbohydrates to Man(5-6)GlcNAc(2).</text>
</comment>
<dbReference type="EMBL" id="LRGB01002451">
    <property type="protein sequence ID" value="KZS07663.1"/>
    <property type="molecule type" value="Genomic_DNA"/>
</dbReference>
<evidence type="ECO:0000256" key="10">
    <source>
        <dbReference type="ARBA" id="ARBA00022968"/>
    </source>
</evidence>
<organism evidence="22 23">
    <name type="scientific">Daphnia magna</name>
    <dbReference type="NCBI Taxonomy" id="35525"/>
    <lineage>
        <taxon>Eukaryota</taxon>
        <taxon>Metazoa</taxon>
        <taxon>Ecdysozoa</taxon>
        <taxon>Arthropoda</taxon>
        <taxon>Crustacea</taxon>
        <taxon>Branchiopoda</taxon>
        <taxon>Diplostraca</taxon>
        <taxon>Cladocera</taxon>
        <taxon>Anomopoda</taxon>
        <taxon>Daphniidae</taxon>
        <taxon>Daphnia</taxon>
    </lineage>
</organism>
<dbReference type="GO" id="GO:0005975">
    <property type="term" value="P:carbohydrate metabolic process"/>
    <property type="evidence" value="ECO:0007669"/>
    <property type="project" value="InterPro"/>
</dbReference>
<comment type="caution">
    <text evidence="22">The sequence shown here is derived from an EMBL/GenBank/DDBJ whole genome shotgun (WGS) entry which is preliminary data.</text>
</comment>
<dbReference type="PANTHER" id="PTHR11742:SF55">
    <property type="entry name" value="ENDOPLASMIC RETICULUM MANNOSYL-OLIGOSACCHARIDE 1,2-ALPHA-MANNOSIDASE"/>
    <property type="match status" value="1"/>
</dbReference>
<feature type="active site" evidence="18">
    <location>
        <position position="515"/>
    </location>
</feature>
<keyword evidence="5" id="KW-0812">Transmembrane</keyword>
<dbReference type="Pfam" id="PF01532">
    <property type="entry name" value="Glyco_hydro_47"/>
    <property type="match status" value="1"/>
</dbReference>
<dbReference type="EC" id="3.2.1.-" evidence="21"/>
<evidence type="ECO:0000256" key="20">
    <source>
        <dbReference type="PIRSR" id="PIRSR601382-3"/>
    </source>
</evidence>
<dbReference type="GO" id="GO:0034976">
    <property type="term" value="P:response to endoplasmic reticulum stress"/>
    <property type="evidence" value="ECO:0007669"/>
    <property type="project" value="UniProtKB-ARBA"/>
</dbReference>
<feature type="active site" description="Proton donor" evidence="18">
    <location>
        <position position="248"/>
    </location>
</feature>
<evidence type="ECO:0000256" key="8">
    <source>
        <dbReference type="ARBA" id="ARBA00022824"/>
    </source>
</evidence>
<keyword evidence="9 19" id="KW-0106">Calcium</keyword>
<dbReference type="GO" id="GO:0004571">
    <property type="term" value="F:mannosyl-oligosaccharide 1,2-alpha-mannosidase activity"/>
    <property type="evidence" value="ECO:0007669"/>
    <property type="project" value="UniProtKB-EC"/>
</dbReference>
<dbReference type="SUPFAM" id="SSF48225">
    <property type="entry name" value="Seven-hairpin glycosidases"/>
    <property type="match status" value="1"/>
</dbReference>
<dbReference type="OrthoDB" id="8118055at2759"/>
<dbReference type="GO" id="GO:0005789">
    <property type="term" value="C:endoplasmic reticulum membrane"/>
    <property type="evidence" value="ECO:0007669"/>
    <property type="project" value="UniProtKB-SubCell"/>
</dbReference>
<evidence type="ECO:0000256" key="7">
    <source>
        <dbReference type="ARBA" id="ARBA00022801"/>
    </source>
</evidence>
<proteinExistence type="inferred from homology"/>
<keyword evidence="23" id="KW-1185">Reference proteome</keyword>
<evidence type="ECO:0000256" key="17">
    <source>
        <dbReference type="ARBA" id="ARBA00053655"/>
    </source>
</evidence>
<evidence type="ECO:0000256" key="15">
    <source>
        <dbReference type="ARBA" id="ARBA00047669"/>
    </source>
</evidence>
<evidence type="ECO:0000256" key="2">
    <source>
        <dbReference type="ARBA" id="ARBA00004648"/>
    </source>
</evidence>
<evidence type="ECO:0000256" key="6">
    <source>
        <dbReference type="ARBA" id="ARBA00022723"/>
    </source>
</evidence>
<feature type="disulfide bond" evidence="20">
    <location>
        <begin position="444"/>
        <end position="473"/>
    </location>
</feature>
<dbReference type="FunFam" id="1.50.10.10:FF:000010">
    <property type="entry name" value="alpha-1,2-Mannosidase"/>
    <property type="match status" value="1"/>
</dbReference>
<dbReference type="PANTHER" id="PTHR11742">
    <property type="entry name" value="MANNOSYL-OLIGOSACCHARIDE ALPHA-1,2-MANNOSIDASE-RELATED"/>
    <property type="match status" value="1"/>
</dbReference>
<evidence type="ECO:0000256" key="4">
    <source>
        <dbReference type="ARBA" id="ARBA00007658"/>
    </source>
</evidence>
<evidence type="ECO:0000313" key="23">
    <source>
        <dbReference type="Proteomes" id="UP000076858"/>
    </source>
</evidence>
<keyword evidence="8" id="KW-0256">Endoplasmic reticulum</keyword>
<dbReference type="Gene3D" id="1.50.10.10">
    <property type="match status" value="1"/>
</dbReference>
<dbReference type="AlphaFoldDB" id="A0A0P5F668"/>
<comment type="similarity">
    <text evidence="4 21">Belongs to the glycosyl hydrolase 47 family.</text>
</comment>
<evidence type="ECO:0000256" key="3">
    <source>
        <dbReference type="ARBA" id="ARBA00004922"/>
    </source>
</evidence>
<name>A0A0P5F668_9CRUS</name>
<feature type="active site" evidence="18">
    <location>
        <position position="379"/>
    </location>
</feature>
<evidence type="ECO:0000256" key="13">
    <source>
        <dbReference type="ARBA" id="ARBA00023157"/>
    </source>
</evidence>
<feature type="active site" description="Proton donor" evidence="18">
    <location>
        <position position="487"/>
    </location>
</feature>
<evidence type="ECO:0000256" key="18">
    <source>
        <dbReference type="PIRSR" id="PIRSR601382-1"/>
    </source>
</evidence>
<dbReference type="InterPro" id="IPR036026">
    <property type="entry name" value="Seven-hairpin_glycosidases"/>
</dbReference>
<dbReference type="InterPro" id="IPR012341">
    <property type="entry name" value="6hp_glycosidase-like_sf"/>
</dbReference>
<evidence type="ECO:0000313" key="22">
    <source>
        <dbReference type="EMBL" id="KZS07663.1"/>
    </source>
</evidence>
<sequence length="614" mass="70266">MGTSTPNWGFTSVPVPPDFPYPATVPGTEHNQRKRLWRRWNQLSRFQRNTCLLFMALLITLSILFVLPNLPPSASLPSPSRNEALEGSETVQGIKPSLEYEREPEGPPKPITLSKPVQENFRPLTKEEEENRVGENEKNSVNLPRNGIDLFSKKNQKIVFTGPTNHRQRAVVDAFSHAWKGYKTYAWGHDHLRPISQTYNDWFHLGLTIIDSLDTMYIMGLNEDFNEARSWVKDSLQFNGNRDINLFETTIRVLGGLLSTYHLSGDKLFLDKALELGLLLLPSFKTSSGVPYSDVNLGTKKAHPPKWNADSTTSEVTTIQLEFRDLSRCTGDPTFEELSFRVSKFIHKLPKTEGLVPIFINPNTGQFRKSTITLGARGDSYYEYLLKQWIQTGRTIDFLRDDYNASISGVKNLLVRHSKPNNLLYVGELINGNDFKAKMDHLLCFLPGTLALGVHYGMPPDHLRLAEDLLYTCYQTYAAQPTHLAPEITYFNEEEDGDSDMIVKPADSHNLLRPETVESLWYMYHLTGNTTYQDWGWQIFQAFEKFARVEHGYSSLGNVKSIADTKLRDMMESFFLGETLKYFYLLFSDDQKTLSVDRYVLNSEAHFFPIHTSR</sequence>
<evidence type="ECO:0000256" key="21">
    <source>
        <dbReference type="RuleBase" id="RU361193"/>
    </source>
</evidence>
<protein>
    <recommendedName>
        <fullName evidence="21">alpha-1,2-Mannosidase</fullName>
        <ecNumber evidence="21">3.2.1.-</ecNumber>
    </recommendedName>
</protein>
<evidence type="ECO:0000256" key="12">
    <source>
        <dbReference type="ARBA" id="ARBA00023136"/>
    </source>
</evidence>
<keyword evidence="13 20" id="KW-1015">Disulfide bond</keyword>
<evidence type="ECO:0000256" key="16">
    <source>
        <dbReference type="ARBA" id="ARBA00048605"/>
    </source>
</evidence>
<evidence type="ECO:0000256" key="14">
    <source>
        <dbReference type="ARBA" id="ARBA00023295"/>
    </source>
</evidence>
<comment type="pathway">
    <text evidence="3">Protein modification; protein glycosylation.</text>
</comment>
<comment type="catalytic activity">
    <reaction evidence="16">
        <text>N(4)-(alpha-D-Man-(1-&gt;2)-alpha-D-Man-(1-&gt;2)-alpha-D-Man-(1-&gt;3)-[alpha-D-Man-(1-&gt;2)-alpha-D-Man-(1-&gt;3)-[alpha-D-Man-(1-&gt;2)-alpha-D-Man-(1-&gt;6)]-alpha-D-Man-(1-&gt;6)]-beta-D-Man-(1-&gt;4)-beta-D-GlcNAc-(1-&gt;4)-beta-D-GlcNAc)-L-asparaginyl-[protein] (N-glucan mannose isomer 9A1,2,3B1,2,3) + 4 H2O = N(4)-(alpha-D-Man-(1-&gt;3)-[alpha-D-Man-(1-&gt;3)-[alpha-D-Man-(1-&gt;6)]-alpha-D-Man-(1-&gt;6)]-beta-D-Man-(1-&gt;4)-beta-D-GlcNAc-(1-&gt;4)-beta-D-GlcNAc)-L-asparaginyl-[protein] (N-glucan mannose isomer 5A1,2) + 4 beta-D-mannose</text>
        <dbReference type="Rhea" id="RHEA:56008"/>
        <dbReference type="Rhea" id="RHEA-COMP:14356"/>
        <dbReference type="Rhea" id="RHEA-COMP:14367"/>
        <dbReference type="ChEBI" id="CHEBI:15377"/>
        <dbReference type="ChEBI" id="CHEBI:28563"/>
        <dbReference type="ChEBI" id="CHEBI:59087"/>
        <dbReference type="ChEBI" id="CHEBI:139493"/>
        <dbReference type="EC" id="3.2.1.113"/>
    </reaction>
</comment>
<dbReference type="InterPro" id="IPR001382">
    <property type="entry name" value="Glyco_hydro_47"/>
</dbReference>
<comment type="cofactor">
    <cofactor evidence="1 19">
        <name>Ca(2+)</name>
        <dbReference type="ChEBI" id="CHEBI:29108"/>
    </cofactor>
</comment>
<dbReference type="GO" id="GO:0005509">
    <property type="term" value="F:calcium ion binding"/>
    <property type="evidence" value="ECO:0007669"/>
    <property type="project" value="InterPro"/>
</dbReference>
<evidence type="ECO:0000256" key="5">
    <source>
        <dbReference type="ARBA" id="ARBA00022692"/>
    </source>
</evidence>
<dbReference type="Proteomes" id="UP000076858">
    <property type="component" value="Unassembled WGS sequence"/>
</dbReference>
<evidence type="ECO:0000256" key="9">
    <source>
        <dbReference type="ARBA" id="ARBA00022837"/>
    </source>
</evidence>
<comment type="catalytic activity">
    <reaction evidence="15">
        <text>N(4)-(alpha-D-Man-(1-&gt;2)-alpha-D-Man-(1-&gt;2)-alpha-D-Man-(1-&gt;3)-[alpha-D-Man-(1-&gt;3)-[alpha-D-Man-(1-&gt;2)-alpha-D-Man-(1-&gt;6)]-alpha-D-Man-(1-&gt;6)]-beta-D-Man-(1-&gt;4)-beta-D-GlcNAc-(1-&gt;4)-beta-D-GlcNAc)-L-asparaginyl-[protein] (N-glucan mannose isomer 8A1,2,3B1,3) + 3 H2O = N(4)-(alpha-D-Man-(1-&gt;3)-[alpha-D-Man-(1-&gt;3)-[alpha-D-Man-(1-&gt;6)]-alpha-D-Man-(1-&gt;6)]-beta-D-Man-(1-&gt;4)-beta-D-GlcNAc-(1-&gt;4)-beta-D-GlcNAc)-L-asparaginyl-[protein] (N-glucan mannose isomer 5A1,2) + 3 beta-D-mannose</text>
        <dbReference type="Rhea" id="RHEA:56028"/>
        <dbReference type="Rhea" id="RHEA-COMP:14358"/>
        <dbReference type="Rhea" id="RHEA-COMP:14367"/>
        <dbReference type="ChEBI" id="CHEBI:15377"/>
        <dbReference type="ChEBI" id="CHEBI:28563"/>
        <dbReference type="ChEBI" id="CHEBI:59087"/>
        <dbReference type="ChEBI" id="CHEBI:60628"/>
        <dbReference type="EC" id="3.2.1.113"/>
    </reaction>
</comment>
<gene>
    <name evidence="22" type="ORF">APZ42_028779</name>
</gene>